<feature type="domain" description="Phosphatidic acid phosphatase type 2/haloperoxidase" evidence="1">
    <location>
        <begin position="152"/>
        <end position="265"/>
    </location>
</feature>
<name>A0A4R0YM98_9GAMM</name>
<sequence>MIYIMRSDPAASCNAPRCALRHAGEGRLPVAACVWSGEKTLMHHALVHAMRAAGLVALGIAAGCGPAQPARPSTSQAAGSVSQLQTAVLLPAAPAAGSPRYEADRQVFRATRALQGTPRWSQAQHDVEYATPVLLDDFSCAMGVKLDASQLPQLTALVDQASTAADASTAPAKKANQRQRPFLIDQGATCQPTDQLAKSFDYPSGHATRGWAVGLVLTELAPDRASDLLLRSRAFADSRVVCGVHNLSAVEAGAVNGAAVVAALHADAAFQQQLAAARQELAAYRKTAPSNAGPQCSAEHALIAPTPY</sequence>
<dbReference type="InterPro" id="IPR001011">
    <property type="entry name" value="Acid_Pase_classA_bac"/>
</dbReference>
<protein>
    <submittedName>
        <fullName evidence="2">Phosphatase PAP2 family protein</fullName>
    </submittedName>
</protein>
<dbReference type="AlphaFoldDB" id="A0A4R0YM98"/>
<organism evidence="2 3">
    <name type="scientific">Dyella soli</name>
    <dbReference type="NCBI Taxonomy" id="522319"/>
    <lineage>
        <taxon>Bacteria</taxon>
        <taxon>Pseudomonadati</taxon>
        <taxon>Pseudomonadota</taxon>
        <taxon>Gammaproteobacteria</taxon>
        <taxon>Lysobacterales</taxon>
        <taxon>Rhodanobacteraceae</taxon>
        <taxon>Dyella</taxon>
    </lineage>
</organism>
<accession>A0A4R0YM98</accession>
<dbReference type="Proteomes" id="UP000291822">
    <property type="component" value="Unassembled WGS sequence"/>
</dbReference>
<dbReference type="InterPro" id="IPR036938">
    <property type="entry name" value="PAP2/HPO_sf"/>
</dbReference>
<dbReference type="InterPro" id="IPR000326">
    <property type="entry name" value="PAP2/HPO"/>
</dbReference>
<dbReference type="SUPFAM" id="SSF48317">
    <property type="entry name" value="Acid phosphatase/Vanadium-dependent haloperoxidase"/>
    <property type="match status" value="1"/>
</dbReference>
<dbReference type="PRINTS" id="PR00483">
    <property type="entry name" value="BACPHPHTASE"/>
</dbReference>
<dbReference type="SMART" id="SM00014">
    <property type="entry name" value="acidPPc"/>
    <property type="match status" value="1"/>
</dbReference>
<keyword evidence="3" id="KW-1185">Reference proteome</keyword>
<evidence type="ECO:0000259" key="1">
    <source>
        <dbReference type="SMART" id="SM00014"/>
    </source>
</evidence>
<comment type="caution">
    <text evidence="2">The sequence shown here is derived from an EMBL/GenBank/DDBJ whole genome shotgun (WGS) entry which is preliminary data.</text>
</comment>
<gene>
    <name evidence="2" type="ORF">EZM97_32190</name>
</gene>
<proteinExistence type="predicted"/>
<evidence type="ECO:0000313" key="3">
    <source>
        <dbReference type="Proteomes" id="UP000291822"/>
    </source>
</evidence>
<dbReference type="GO" id="GO:0003993">
    <property type="term" value="F:acid phosphatase activity"/>
    <property type="evidence" value="ECO:0007669"/>
    <property type="project" value="InterPro"/>
</dbReference>
<dbReference type="Gene3D" id="1.20.144.10">
    <property type="entry name" value="Phosphatidic acid phosphatase type 2/haloperoxidase"/>
    <property type="match status" value="1"/>
</dbReference>
<evidence type="ECO:0000313" key="2">
    <source>
        <dbReference type="EMBL" id="TCI07260.1"/>
    </source>
</evidence>
<reference evidence="2 3" key="1">
    <citation type="submission" date="2019-02" db="EMBL/GenBank/DDBJ databases">
        <title>Dyella amyloliquefaciens sp. nov., isolated from forest soil.</title>
        <authorList>
            <person name="Gao Z.-H."/>
            <person name="Qiu L.-H."/>
        </authorList>
    </citation>
    <scope>NUCLEOTIDE SEQUENCE [LARGE SCALE GENOMIC DNA]</scope>
    <source>
        <strain evidence="2 3">KACC 12747</strain>
    </source>
</reference>
<dbReference type="GO" id="GO:0030288">
    <property type="term" value="C:outer membrane-bounded periplasmic space"/>
    <property type="evidence" value="ECO:0007669"/>
    <property type="project" value="InterPro"/>
</dbReference>
<dbReference type="EMBL" id="SJTG01000005">
    <property type="protein sequence ID" value="TCI07260.1"/>
    <property type="molecule type" value="Genomic_DNA"/>
</dbReference>
<dbReference type="Pfam" id="PF01569">
    <property type="entry name" value="PAP2"/>
    <property type="match status" value="1"/>
</dbReference>